<evidence type="ECO:0000313" key="3">
    <source>
        <dbReference type="Proteomes" id="UP000252519"/>
    </source>
</evidence>
<sequence>LVLAFGCKNTLISDEWREAVLKYHNDNRAKLSKGGLSSLDGKMAKAAKIMNELVWDCTIEDYAFKTACSGAVDTNTYIANKETFKSKPCNDTVETKKILKTWWDEAKKQDLDADQQYKAEIEHFGPMAHDKMTRFGCTYAPCAGSKSTLHCVYNQKMEVGTTAVYEVANPDACECGQNIDCIVYLCQTASTPVEDIPARACSNDDGMNGDLEAIAINMHNYYRRLSATGWAKDAKGDYAPIAKAMPALKYDCTTGADKIAQKTKELVTDCPASAIKSWAEQVSTVGVGKDNIFKDGAPYKEYANMLNDKAETFACAVATCAKNGKSAAACQYNVQPVNDDPIYEIGKQPCKCAAPLTCSKLGGLCVTP</sequence>
<dbReference type="InterPro" id="IPR035940">
    <property type="entry name" value="CAP_sf"/>
</dbReference>
<dbReference type="EMBL" id="JOJR01001135">
    <property type="protein sequence ID" value="RCN32218.1"/>
    <property type="molecule type" value="Genomic_DNA"/>
</dbReference>
<dbReference type="OrthoDB" id="5881539at2759"/>
<keyword evidence="3" id="KW-1185">Reference proteome</keyword>
<name>A0A368FL09_ANCCA</name>
<gene>
    <name evidence="2" type="ORF">ANCCAN_21980</name>
</gene>
<dbReference type="CDD" id="cd05380">
    <property type="entry name" value="CAP_euk"/>
    <property type="match status" value="2"/>
</dbReference>
<dbReference type="AlphaFoldDB" id="A0A368FL09"/>
<dbReference type="SUPFAM" id="SSF55797">
    <property type="entry name" value="PR-1-like"/>
    <property type="match status" value="2"/>
</dbReference>
<dbReference type="SMART" id="SM00198">
    <property type="entry name" value="SCP"/>
    <property type="match status" value="1"/>
</dbReference>
<dbReference type="InterPro" id="IPR014044">
    <property type="entry name" value="CAP_dom"/>
</dbReference>
<evidence type="ECO:0000259" key="1">
    <source>
        <dbReference type="SMART" id="SM00198"/>
    </source>
</evidence>
<dbReference type="Pfam" id="PF00188">
    <property type="entry name" value="CAP"/>
    <property type="match status" value="2"/>
</dbReference>
<feature type="domain" description="SCP" evidence="1">
    <location>
        <begin position="210"/>
        <end position="336"/>
    </location>
</feature>
<dbReference type="STRING" id="29170.A0A368FL09"/>
<accession>A0A368FL09</accession>
<organism evidence="2 3">
    <name type="scientific">Ancylostoma caninum</name>
    <name type="common">Dog hookworm</name>
    <dbReference type="NCBI Taxonomy" id="29170"/>
    <lineage>
        <taxon>Eukaryota</taxon>
        <taxon>Metazoa</taxon>
        <taxon>Ecdysozoa</taxon>
        <taxon>Nematoda</taxon>
        <taxon>Chromadorea</taxon>
        <taxon>Rhabditida</taxon>
        <taxon>Rhabditina</taxon>
        <taxon>Rhabditomorpha</taxon>
        <taxon>Strongyloidea</taxon>
        <taxon>Ancylostomatidae</taxon>
        <taxon>Ancylostomatinae</taxon>
        <taxon>Ancylostoma</taxon>
    </lineage>
</organism>
<evidence type="ECO:0000313" key="2">
    <source>
        <dbReference type="EMBL" id="RCN32218.1"/>
    </source>
</evidence>
<proteinExistence type="predicted"/>
<feature type="non-terminal residue" evidence="2">
    <location>
        <position position="1"/>
    </location>
</feature>
<reference evidence="2 3" key="1">
    <citation type="submission" date="2014-10" db="EMBL/GenBank/DDBJ databases">
        <title>Draft genome of the hookworm Ancylostoma caninum.</title>
        <authorList>
            <person name="Mitreva M."/>
        </authorList>
    </citation>
    <scope>NUCLEOTIDE SEQUENCE [LARGE SCALE GENOMIC DNA]</scope>
    <source>
        <strain evidence="2 3">Baltimore</strain>
    </source>
</reference>
<dbReference type="Gene3D" id="3.40.33.10">
    <property type="entry name" value="CAP"/>
    <property type="match status" value="3"/>
</dbReference>
<dbReference type="Proteomes" id="UP000252519">
    <property type="component" value="Unassembled WGS sequence"/>
</dbReference>
<comment type="caution">
    <text evidence="2">The sequence shown here is derived from an EMBL/GenBank/DDBJ whole genome shotgun (WGS) entry which is preliminary data.</text>
</comment>
<protein>
    <submittedName>
        <fullName evidence="2">SCP-like protein</fullName>
    </submittedName>
</protein>